<name>A0A1G4SQH3_9HYPH</name>
<dbReference type="Proteomes" id="UP000198889">
    <property type="component" value="Unassembled WGS sequence"/>
</dbReference>
<organism evidence="1 2">
    <name type="scientific">Ancylobacter rudongensis</name>
    <dbReference type="NCBI Taxonomy" id="177413"/>
    <lineage>
        <taxon>Bacteria</taxon>
        <taxon>Pseudomonadati</taxon>
        <taxon>Pseudomonadota</taxon>
        <taxon>Alphaproteobacteria</taxon>
        <taxon>Hyphomicrobiales</taxon>
        <taxon>Xanthobacteraceae</taxon>
        <taxon>Ancylobacter</taxon>
    </lineage>
</organism>
<proteinExistence type="predicted"/>
<evidence type="ECO:0000313" key="2">
    <source>
        <dbReference type="Proteomes" id="UP000198889"/>
    </source>
</evidence>
<sequence length="144" mass="15863">MNEATEGATEGTSAETIPGALRRIRLHLARSKEFPEGSARHGYEFLAPLDGEGRIDAEAWKDQRAACTVTRFWANEAPEHGRLVHRAGGVGGSSWVFDYEEDASDDDETGYRFGDHAFVPGEYVSLRDEDGDMHTFTVFSVVPA</sequence>
<gene>
    <name evidence="1" type="ORF">SAMN05660859_2416</name>
</gene>
<keyword evidence="2" id="KW-1185">Reference proteome</keyword>
<dbReference type="EMBL" id="FMTP01000003">
    <property type="protein sequence ID" value="SCW71474.1"/>
    <property type="molecule type" value="Genomic_DNA"/>
</dbReference>
<accession>A0A1G4SQH3</accession>
<evidence type="ECO:0000313" key="1">
    <source>
        <dbReference type="EMBL" id="SCW71474.1"/>
    </source>
</evidence>
<dbReference type="AlphaFoldDB" id="A0A1G4SQH3"/>
<dbReference type="RefSeq" id="WP_091439739.1">
    <property type="nucleotide sequence ID" value="NZ_FMTP01000003.1"/>
</dbReference>
<dbReference type="STRING" id="177413.SAMN05660859_2416"/>
<reference evidence="2" key="1">
    <citation type="submission" date="2016-10" db="EMBL/GenBank/DDBJ databases">
        <authorList>
            <person name="Varghese N."/>
            <person name="Submissions S."/>
        </authorList>
    </citation>
    <scope>NUCLEOTIDE SEQUENCE [LARGE SCALE GENOMIC DNA]</scope>
    <source>
        <strain evidence="2">CGMCC 1.1761</strain>
    </source>
</reference>
<protein>
    <submittedName>
        <fullName evidence="1">Uncharacterized protein</fullName>
    </submittedName>
</protein>